<protein>
    <submittedName>
        <fullName evidence="1">DUF5131 family protein</fullName>
    </submittedName>
</protein>
<organism evidence="1 2">
    <name type="scientific">Zhenpiania hominis</name>
    <dbReference type="NCBI Taxonomy" id="2763644"/>
    <lineage>
        <taxon>Bacteria</taxon>
        <taxon>Bacillati</taxon>
        <taxon>Bacillota</taxon>
        <taxon>Clostridia</taxon>
        <taxon>Peptostreptococcales</taxon>
        <taxon>Anaerovoracaceae</taxon>
        <taxon>Zhenpiania</taxon>
    </lineage>
</organism>
<comment type="caution">
    <text evidence="1">The sequence shown here is derived from an EMBL/GenBank/DDBJ whole genome shotgun (WGS) entry which is preliminary data.</text>
</comment>
<proteinExistence type="predicted"/>
<dbReference type="RefSeq" id="WP_187304051.1">
    <property type="nucleotide sequence ID" value="NZ_JACRYT010000022.1"/>
</dbReference>
<accession>A0A923ST15</accession>
<reference evidence="1" key="1">
    <citation type="submission" date="2020-08" db="EMBL/GenBank/DDBJ databases">
        <title>Genome public.</title>
        <authorList>
            <person name="Liu C."/>
            <person name="Sun Q."/>
        </authorList>
    </citation>
    <scope>NUCLEOTIDE SEQUENCE</scope>
    <source>
        <strain evidence="1">BX12</strain>
    </source>
</reference>
<dbReference type="Pfam" id="PF07505">
    <property type="entry name" value="DUF5131"/>
    <property type="match status" value="1"/>
</dbReference>
<dbReference type="Proteomes" id="UP000602647">
    <property type="component" value="Unassembled WGS sequence"/>
</dbReference>
<dbReference type="AlphaFoldDB" id="A0A923ST15"/>
<dbReference type="InterPro" id="IPR020378">
    <property type="entry name" value="DUF4186"/>
</dbReference>
<keyword evidence="2" id="KW-1185">Reference proteome</keyword>
<dbReference type="EMBL" id="JACRYT010000022">
    <property type="protein sequence ID" value="MBC6680954.1"/>
    <property type="molecule type" value="Genomic_DNA"/>
</dbReference>
<evidence type="ECO:0000313" key="1">
    <source>
        <dbReference type="EMBL" id="MBC6680954.1"/>
    </source>
</evidence>
<name>A0A923ST15_9FIRM</name>
<evidence type="ECO:0000313" key="2">
    <source>
        <dbReference type="Proteomes" id="UP000602647"/>
    </source>
</evidence>
<dbReference type="Pfam" id="PF13811">
    <property type="entry name" value="DUF4186"/>
    <property type="match status" value="1"/>
</dbReference>
<sequence length="295" mass="34066">MIKWDLLTEQDWMTIRREKNVRIEVPAGQIASFSRKLPEGWGSGYKNVTVVCVCESQQQANRQIPAFLEIPIWRREIKVDPLVEKMDFEPWLAGGKIKRVSCSGEVGSGGRLCRYEWVLDLREQCVRQKIEFCFARTGTNFQKGQKQYRIAEAIQKEQAAKAGIDYNPQEEKAADLESLFERLSGSKFRSGFRLGKKEIQYAEEKGRDTIRLHAQEFVRKRLAPAEIANDGRQTPMRGHPVFPAQHATGTCCRGCLYKWHRIEKGRELSEEEQAYIVSVICEWIARQMKSMGKDF</sequence>
<dbReference type="InterPro" id="IPR011101">
    <property type="entry name" value="DUF5131"/>
</dbReference>
<gene>
    <name evidence="1" type="ORF">H9L42_14095</name>
</gene>